<keyword evidence="1" id="KW-0812">Transmembrane</keyword>
<name>A0AAD9VYC3_PHOAM</name>
<keyword evidence="3" id="KW-1185">Reference proteome</keyword>
<accession>A0AAD9VYC3</accession>
<dbReference type="EMBL" id="JAUJFL010000007">
    <property type="protein sequence ID" value="KAK2599553.1"/>
    <property type="molecule type" value="Genomic_DNA"/>
</dbReference>
<reference evidence="2" key="1">
    <citation type="submission" date="2023-06" db="EMBL/GenBank/DDBJ databases">
        <authorList>
            <person name="Noh H."/>
        </authorList>
    </citation>
    <scope>NUCLEOTIDE SEQUENCE</scope>
    <source>
        <strain evidence="2">DUCC20226</strain>
    </source>
</reference>
<keyword evidence="1" id="KW-1133">Transmembrane helix</keyword>
<dbReference type="Proteomes" id="UP001265746">
    <property type="component" value="Unassembled WGS sequence"/>
</dbReference>
<evidence type="ECO:0000313" key="2">
    <source>
        <dbReference type="EMBL" id="KAK2599553.1"/>
    </source>
</evidence>
<evidence type="ECO:0000313" key="3">
    <source>
        <dbReference type="Proteomes" id="UP001265746"/>
    </source>
</evidence>
<feature type="transmembrane region" description="Helical" evidence="1">
    <location>
        <begin position="29"/>
        <end position="54"/>
    </location>
</feature>
<protein>
    <submittedName>
        <fullName evidence="2">Uncharacterized protein</fullName>
    </submittedName>
</protein>
<gene>
    <name evidence="2" type="ORF">N8I77_011296</name>
</gene>
<comment type="caution">
    <text evidence="2">The sequence shown here is derived from an EMBL/GenBank/DDBJ whole genome shotgun (WGS) entry which is preliminary data.</text>
</comment>
<sequence>MAGYEMDAAPEELFMNTFIDNLRSEKTRLWIKTIVLSILLGFFAICTAVLSILYGTQTCPVSSSAVVPTMTASPEPTTVPSTVWTSVTVLETASADPDDDQMETDTLTTTEFRTIILTFTAATTATTTATKTSVSTKTVTVSGYPGPRTCQSGMTIVGQRLIDQDSDYYTKLMNFIMRNQPNSAHKVDDDEGFKKLAINSLWRCAVITSITTLPPPRHKMPNGPGAASISTIESIIKPAEATGGSGKTKCIECDGYECCCIPIPCVVM</sequence>
<organism evidence="2 3">
    <name type="scientific">Phomopsis amygdali</name>
    <name type="common">Fusicoccum amygdali</name>
    <dbReference type="NCBI Taxonomy" id="1214568"/>
    <lineage>
        <taxon>Eukaryota</taxon>
        <taxon>Fungi</taxon>
        <taxon>Dikarya</taxon>
        <taxon>Ascomycota</taxon>
        <taxon>Pezizomycotina</taxon>
        <taxon>Sordariomycetes</taxon>
        <taxon>Sordariomycetidae</taxon>
        <taxon>Diaporthales</taxon>
        <taxon>Diaporthaceae</taxon>
        <taxon>Diaporthe</taxon>
    </lineage>
</organism>
<evidence type="ECO:0000256" key="1">
    <source>
        <dbReference type="SAM" id="Phobius"/>
    </source>
</evidence>
<keyword evidence="1" id="KW-0472">Membrane</keyword>
<dbReference type="AlphaFoldDB" id="A0AAD9VYC3"/>
<proteinExistence type="predicted"/>